<gene>
    <name evidence="5" type="ORF">KP509_32G073500</name>
</gene>
<feature type="compositionally biased region" description="Basic and acidic residues" evidence="3">
    <location>
        <begin position="94"/>
        <end position="104"/>
    </location>
</feature>
<reference evidence="5" key="1">
    <citation type="submission" date="2021-08" db="EMBL/GenBank/DDBJ databases">
        <title>WGS assembly of Ceratopteris richardii.</title>
        <authorList>
            <person name="Marchant D.B."/>
            <person name="Chen G."/>
            <person name="Jenkins J."/>
            <person name="Shu S."/>
            <person name="Leebens-Mack J."/>
            <person name="Grimwood J."/>
            <person name="Schmutz J."/>
            <person name="Soltis P."/>
            <person name="Soltis D."/>
            <person name="Chen Z.-H."/>
        </authorList>
    </citation>
    <scope>NUCLEOTIDE SEQUENCE</scope>
    <source>
        <strain evidence="5">Whitten #5841</strain>
        <tissue evidence="5">Leaf</tissue>
    </source>
</reference>
<dbReference type="InterPro" id="IPR012748">
    <property type="entry name" value="Rieske-like_NirD"/>
</dbReference>
<accession>A0A8T2QVX7</accession>
<evidence type="ECO:0000256" key="2">
    <source>
        <dbReference type="ARBA" id="ARBA00023063"/>
    </source>
</evidence>
<dbReference type="Pfam" id="PF13806">
    <property type="entry name" value="Rieske_2"/>
    <property type="match status" value="1"/>
</dbReference>
<keyword evidence="2" id="KW-0534">Nitrate assimilation</keyword>
<feature type="domain" description="Rieske-like [2Fe-2S]" evidence="4">
    <location>
        <begin position="216"/>
        <end position="328"/>
    </location>
</feature>
<dbReference type="GO" id="GO:0042128">
    <property type="term" value="P:nitrate assimilation"/>
    <property type="evidence" value="ECO:0007669"/>
    <property type="project" value="UniProtKB-KW"/>
</dbReference>
<dbReference type="PANTHER" id="PTHR43456">
    <property type="entry name" value="RIESKE (2FE-2S) DOMAIN-CONTAINING PROTEIN"/>
    <property type="match status" value="1"/>
</dbReference>
<dbReference type="InterPro" id="IPR036922">
    <property type="entry name" value="Rieske_2Fe-2S_sf"/>
</dbReference>
<dbReference type="PANTHER" id="PTHR43456:SF2">
    <property type="entry name" value="RIESKE (2FE-2S) DOMAIN-CONTAINING PROTEIN"/>
    <property type="match status" value="1"/>
</dbReference>
<feature type="region of interest" description="Disordered" evidence="3">
    <location>
        <begin position="94"/>
        <end position="120"/>
    </location>
</feature>
<evidence type="ECO:0000259" key="4">
    <source>
        <dbReference type="Pfam" id="PF13806"/>
    </source>
</evidence>
<name>A0A8T2QVX7_CERRI</name>
<evidence type="ECO:0000256" key="3">
    <source>
        <dbReference type="SAM" id="MobiDB-lite"/>
    </source>
</evidence>
<evidence type="ECO:0000313" key="6">
    <source>
        <dbReference type="Proteomes" id="UP000825935"/>
    </source>
</evidence>
<dbReference type="SUPFAM" id="SSF50022">
    <property type="entry name" value="ISP domain"/>
    <property type="match status" value="1"/>
</dbReference>
<dbReference type="Proteomes" id="UP000825935">
    <property type="component" value="Chromosome 32"/>
</dbReference>
<organism evidence="5 6">
    <name type="scientific">Ceratopteris richardii</name>
    <name type="common">Triangle waterfern</name>
    <dbReference type="NCBI Taxonomy" id="49495"/>
    <lineage>
        <taxon>Eukaryota</taxon>
        <taxon>Viridiplantae</taxon>
        <taxon>Streptophyta</taxon>
        <taxon>Embryophyta</taxon>
        <taxon>Tracheophyta</taxon>
        <taxon>Polypodiopsida</taxon>
        <taxon>Polypodiidae</taxon>
        <taxon>Polypodiales</taxon>
        <taxon>Pteridineae</taxon>
        <taxon>Pteridaceae</taxon>
        <taxon>Parkerioideae</taxon>
        <taxon>Ceratopteris</taxon>
    </lineage>
</organism>
<dbReference type="OrthoDB" id="1910064at2759"/>
<keyword evidence="1" id="KW-0560">Oxidoreductase</keyword>
<dbReference type="EMBL" id="CM035437">
    <property type="protein sequence ID" value="KAH7287770.1"/>
    <property type="molecule type" value="Genomic_DNA"/>
</dbReference>
<feature type="compositionally biased region" description="Polar residues" evidence="3">
    <location>
        <begin position="105"/>
        <end position="115"/>
    </location>
</feature>
<dbReference type="GO" id="GO:0051537">
    <property type="term" value="F:2 iron, 2 sulfur cluster binding"/>
    <property type="evidence" value="ECO:0007669"/>
    <property type="project" value="InterPro"/>
</dbReference>
<proteinExistence type="predicted"/>
<dbReference type="GO" id="GO:0008942">
    <property type="term" value="F:nitrite reductase [NAD(P)H] activity"/>
    <property type="evidence" value="ECO:0007669"/>
    <property type="project" value="InterPro"/>
</dbReference>
<evidence type="ECO:0000313" key="5">
    <source>
        <dbReference type="EMBL" id="KAH7287770.1"/>
    </source>
</evidence>
<sequence length="363" mass="40468">MAMACKTLCYVECASSNELSVRTFTQPRLSQGAYSCSFSNNIKSRMYRSTFKTGRARDALVSHTQDPASRALQETFQDSSTSQQLQVSVEDHAGDTRNGLHVDDNGNQSTNSSFQEDSEADFPLTSLSHPYTVHSRGDSTTACSSVSLLNVSQENTNVEIENEKSTGIQLREEEEEWPKDFPGAKGALVKPLTEESLAYFPEGYLDTVTSIERLDWVTIVPTRMLPRGDRLVLEHNGEKVMLFWFEGRIYALENRSSAAPMFEEGFAKSTISKDGIITCPITGSKYDIRTGATVEWLPRISFLERLVTPPLSDTTVYAVKASPGHIFIHTKPLLVGGYYPLAESTGNRIWDGPDYEVCMRWLP</sequence>
<protein>
    <recommendedName>
        <fullName evidence="4">Rieske-like [2Fe-2S] domain-containing protein</fullName>
    </recommendedName>
</protein>
<comment type="caution">
    <text evidence="5">The sequence shown here is derived from an EMBL/GenBank/DDBJ whole genome shotgun (WGS) entry which is preliminary data.</text>
</comment>
<evidence type="ECO:0000256" key="1">
    <source>
        <dbReference type="ARBA" id="ARBA00023002"/>
    </source>
</evidence>
<keyword evidence="6" id="KW-1185">Reference proteome</keyword>
<dbReference type="AlphaFoldDB" id="A0A8T2QVX7"/>
<dbReference type="Gene3D" id="2.102.10.10">
    <property type="entry name" value="Rieske [2Fe-2S] iron-sulphur domain"/>
    <property type="match status" value="1"/>
</dbReference>